<dbReference type="Proteomes" id="UP000283095">
    <property type="component" value="Chromosome"/>
</dbReference>
<sequence length="47" mass="5143">MATPNRWAIREAGEFTAYDLVTGKAKVTLTTLKTSGVETTGRFCHLV</sequence>
<gene>
    <name evidence="1" type="ORF">BAOM_3117</name>
</gene>
<name>A0A3T0KTI3_9BACI</name>
<dbReference type="EMBL" id="CP026095">
    <property type="protein sequence ID" value="AZV43726.1"/>
    <property type="molecule type" value="Genomic_DNA"/>
</dbReference>
<evidence type="ECO:0000313" key="2">
    <source>
        <dbReference type="Proteomes" id="UP000283095"/>
    </source>
</evidence>
<reference evidence="1 2" key="1">
    <citation type="submission" date="2018-01" db="EMBL/GenBank/DDBJ databases">
        <title>Bacillus asahii Genome sequencing and assembly.</title>
        <authorList>
            <person name="Jiang H."/>
            <person name="Feng Y."/>
            <person name="Zhao F."/>
            <person name="Lin X."/>
        </authorList>
    </citation>
    <scope>NUCLEOTIDE SEQUENCE [LARGE SCALE GENOMIC DNA]</scope>
    <source>
        <strain evidence="1 2">OM18</strain>
    </source>
</reference>
<accession>A0A3T0KTI3</accession>
<dbReference type="AlphaFoldDB" id="A0A3T0KTI3"/>
<dbReference type="KEGG" id="pasa:BAOM_3117"/>
<dbReference type="RefSeq" id="WP_164853246.1">
    <property type="nucleotide sequence ID" value="NZ_CP026095.1"/>
</dbReference>
<organism evidence="1 2">
    <name type="scientific">Peribacillus asahii</name>
    <dbReference type="NCBI Taxonomy" id="228899"/>
    <lineage>
        <taxon>Bacteria</taxon>
        <taxon>Bacillati</taxon>
        <taxon>Bacillota</taxon>
        <taxon>Bacilli</taxon>
        <taxon>Bacillales</taxon>
        <taxon>Bacillaceae</taxon>
        <taxon>Peribacillus</taxon>
    </lineage>
</organism>
<protein>
    <submittedName>
        <fullName evidence="1">Uncharacterized protein</fullName>
    </submittedName>
</protein>
<evidence type="ECO:0000313" key="1">
    <source>
        <dbReference type="EMBL" id="AZV43726.1"/>
    </source>
</evidence>
<proteinExistence type="predicted"/>